<sequence>MQTFYHCLLLFFSLS</sequence>
<organism evidence="1">
    <name type="scientific">Arundo donax</name>
    <name type="common">Giant reed</name>
    <name type="synonym">Donax arundinaceus</name>
    <dbReference type="NCBI Taxonomy" id="35708"/>
    <lineage>
        <taxon>Eukaryota</taxon>
        <taxon>Viridiplantae</taxon>
        <taxon>Streptophyta</taxon>
        <taxon>Embryophyta</taxon>
        <taxon>Tracheophyta</taxon>
        <taxon>Spermatophyta</taxon>
        <taxon>Magnoliopsida</taxon>
        <taxon>Liliopsida</taxon>
        <taxon>Poales</taxon>
        <taxon>Poaceae</taxon>
        <taxon>PACMAD clade</taxon>
        <taxon>Arundinoideae</taxon>
        <taxon>Arundineae</taxon>
        <taxon>Arundo</taxon>
    </lineage>
</organism>
<protein>
    <submittedName>
        <fullName evidence="1">Uncharacterized protein</fullName>
    </submittedName>
</protein>
<proteinExistence type="predicted"/>
<reference evidence="1" key="1">
    <citation type="submission" date="2014-09" db="EMBL/GenBank/DDBJ databases">
        <authorList>
            <person name="Magalhaes I.L.F."/>
            <person name="Oliveira U."/>
            <person name="Santos F.R."/>
            <person name="Vidigal T.H.D.A."/>
            <person name="Brescovit A.D."/>
            <person name="Santos A.J."/>
        </authorList>
    </citation>
    <scope>NUCLEOTIDE SEQUENCE</scope>
    <source>
        <tissue evidence="1">Shoot tissue taken approximately 20 cm above the soil surface</tissue>
    </source>
</reference>
<evidence type="ECO:0000313" key="1">
    <source>
        <dbReference type="EMBL" id="JAD46017.1"/>
    </source>
</evidence>
<dbReference type="EMBL" id="GBRH01251878">
    <property type="protein sequence ID" value="JAD46017.1"/>
    <property type="molecule type" value="Transcribed_RNA"/>
</dbReference>
<accession>A0A0A9AFZ6</accession>
<name>A0A0A9AFZ6_ARUDO</name>
<reference evidence="1" key="2">
    <citation type="journal article" date="2015" name="Data Brief">
        <title>Shoot transcriptome of the giant reed, Arundo donax.</title>
        <authorList>
            <person name="Barrero R.A."/>
            <person name="Guerrero F.D."/>
            <person name="Moolhuijzen P."/>
            <person name="Goolsby J.A."/>
            <person name="Tidwell J."/>
            <person name="Bellgard S.E."/>
            <person name="Bellgard M.I."/>
        </authorList>
    </citation>
    <scope>NUCLEOTIDE SEQUENCE</scope>
    <source>
        <tissue evidence="1">Shoot tissue taken approximately 20 cm above the soil surface</tissue>
    </source>
</reference>